<dbReference type="Pfam" id="PF12833">
    <property type="entry name" value="HTH_18"/>
    <property type="match status" value="1"/>
</dbReference>
<dbReference type="GO" id="GO:0043565">
    <property type="term" value="F:sequence-specific DNA binding"/>
    <property type="evidence" value="ECO:0007669"/>
    <property type="project" value="InterPro"/>
</dbReference>
<evidence type="ECO:0000313" key="4">
    <source>
        <dbReference type="EMBL" id="MBO8444707.1"/>
    </source>
</evidence>
<keyword evidence="2" id="KW-0812">Transmembrane</keyword>
<sequence length="374" mass="41682">MKFITGNEIISYSVGIAMASAYALMFLDFLVKACREGFPGFLKSSVLILSSLNAVMLTVSGIVSYDALHSNMVAEAAVPAFVLLVYQLDNGCRIIDASVLAVTSVMSFISLALSVLRLVMEADPVYLTEFSVWLPAVMALALLLHCCSRVVCSVTDFREFLKGTAVRRYVSDSITSSSVSVFLSVLILVMSSFMLSGVAHSICAGVCLVVIFSMHVGLYVRVSRGREFALCRKLEEKLKERGSMPGPVPEEEKSKADIGYRTTYERLSTLFREKKPYLDGDLTIGDVAKELYTNKLYISKSINLYTGKNFCQYVNFHRVNYSMELFRTNPHLKVGQLAEMSGFHSVASYNMAFRLFMNESPGEWCRRNRFTTCD</sequence>
<feature type="transmembrane region" description="Helical" evidence="2">
    <location>
        <begin position="173"/>
        <end position="193"/>
    </location>
</feature>
<reference evidence="4" key="2">
    <citation type="journal article" date="2021" name="PeerJ">
        <title>Extensive microbial diversity within the chicken gut microbiome revealed by metagenomics and culture.</title>
        <authorList>
            <person name="Gilroy R."/>
            <person name="Ravi A."/>
            <person name="Getino M."/>
            <person name="Pursley I."/>
            <person name="Horton D.L."/>
            <person name="Alikhan N.F."/>
            <person name="Baker D."/>
            <person name="Gharbi K."/>
            <person name="Hall N."/>
            <person name="Watson M."/>
            <person name="Adriaenssens E.M."/>
            <person name="Foster-Nyarko E."/>
            <person name="Jarju S."/>
            <person name="Secka A."/>
            <person name="Antonio M."/>
            <person name="Oren A."/>
            <person name="Chaudhuri R.R."/>
            <person name="La Ragione R."/>
            <person name="Hildebrand F."/>
            <person name="Pallen M.J."/>
        </authorList>
    </citation>
    <scope>NUCLEOTIDE SEQUENCE</scope>
    <source>
        <strain evidence="4">D5-748</strain>
    </source>
</reference>
<reference evidence="4" key="1">
    <citation type="submission" date="2020-10" db="EMBL/GenBank/DDBJ databases">
        <authorList>
            <person name="Gilroy R."/>
        </authorList>
    </citation>
    <scope>NUCLEOTIDE SEQUENCE</scope>
    <source>
        <strain evidence="4">D5-748</strain>
    </source>
</reference>
<feature type="transmembrane region" description="Helical" evidence="2">
    <location>
        <begin position="12"/>
        <end position="34"/>
    </location>
</feature>
<dbReference type="SMART" id="SM00342">
    <property type="entry name" value="HTH_ARAC"/>
    <property type="match status" value="1"/>
</dbReference>
<name>A0A9D9HCI3_9BACT</name>
<dbReference type="PANTHER" id="PTHR43280:SF2">
    <property type="entry name" value="HTH-TYPE TRANSCRIPTIONAL REGULATOR EXSA"/>
    <property type="match status" value="1"/>
</dbReference>
<dbReference type="GO" id="GO:0003700">
    <property type="term" value="F:DNA-binding transcription factor activity"/>
    <property type="evidence" value="ECO:0007669"/>
    <property type="project" value="InterPro"/>
</dbReference>
<protein>
    <submittedName>
        <fullName evidence="4">Helix-turn-helix transcriptional regulator</fullName>
    </submittedName>
</protein>
<accession>A0A9D9HCI3</accession>
<dbReference type="Gene3D" id="1.10.10.60">
    <property type="entry name" value="Homeodomain-like"/>
    <property type="match status" value="2"/>
</dbReference>
<evidence type="ECO:0000259" key="3">
    <source>
        <dbReference type="PROSITE" id="PS01124"/>
    </source>
</evidence>
<comment type="caution">
    <text evidence="4">The sequence shown here is derived from an EMBL/GenBank/DDBJ whole genome shotgun (WGS) entry which is preliminary data.</text>
</comment>
<feature type="transmembrane region" description="Helical" evidence="2">
    <location>
        <begin position="132"/>
        <end position="152"/>
    </location>
</feature>
<organism evidence="4 5">
    <name type="scientific">Candidatus Cryptobacteroides merdavium</name>
    <dbReference type="NCBI Taxonomy" id="2840769"/>
    <lineage>
        <taxon>Bacteria</taxon>
        <taxon>Pseudomonadati</taxon>
        <taxon>Bacteroidota</taxon>
        <taxon>Bacteroidia</taxon>
        <taxon>Bacteroidales</taxon>
        <taxon>Candidatus Cryptobacteroides</taxon>
    </lineage>
</organism>
<keyword evidence="2" id="KW-0472">Membrane</keyword>
<keyword evidence="1" id="KW-0238">DNA-binding</keyword>
<feature type="transmembrane region" description="Helical" evidence="2">
    <location>
        <begin position="100"/>
        <end position="120"/>
    </location>
</feature>
<proteinExistence type="predicted"/>
<dbReference type="InterPro" id="IPR018060">
    <property type="entry name" value="HTH_AraC"/>
</dbReference>
<evidence type="ECO:0000313" key="5">
    <source>
        <dbReference type="Proteomes" id="UP000823619"/>
    </source>
</evidence>
<dbReference type="AlphaFoldDB" id="A0A9D9HCI3"/>
<dbReference type="EMBL" id="JADIMO010000035">
    <property type="protein sequence ID" value="MBO8444707.1"/>
    <property type="molecule type" value="Genomic_DNA"/>
</dbReference>
<feature type="transmembrane region" description="Helical" evidence="2">
    <location>
        <begin position="46"/>
        <end position="65"/>
    </location>
</feature>
<feature type="domain" description="HTH araC/xylS-type" evidence="3">
    <location>
        <begin position="265"/>
        <end position="367"/>
    </location>
</feature>
<dbReference type="PANTHER" id="PTHR43280">
    <property type="entry name" value="ARAC-FAMILY TRANSCRIPTIONAL REGULATOR"/>
    <property type="match status" value="1"/>
</dbReference>
<feature type="transmembrane region" description="Helical" evidence="2">
    <location>
        <begin position="199"/>
        <end position="220"/>
    </location>
</feature>
<gene>
    <name evidence="4" type="ORF">IAC23_03295</name>
</gene>
<evidence type="ECO:0000256" key="1">
    <source>
        <dbReference type="ARBA" id="ARBA00023125"/>
    </source>
</evidence>
<keyword evidence="2" id="KW-1133">Transmembrane helix</keyword>
<dbReference type="Proteomes" id="UP000823619">
    <property type="component" value="Unassembled WGS sequence"/>
</dbReference>
<dbReference type="PROSITE" id="PS01124">
    <property type="entry name" value="HTH_ARAC_FAMILY_2"/>
    <property type="match status" value="1"/>
</dbReference>
<evidence type="ECO:0000256" key="2">
    <source>
        <dbReference type="SAM" id="Phobius"/>
    </source>
</evidence>